<feature type="domain" description="CHRD" evidence="1">
    <location>
        <begin position="33"/>
        <end position="153"/>
    </location>
</feature>
<dbReference type="Proteomes" id="UP000290204">
    <property type="component" value="Unassembled WGS sequence"/>
</dbReference>
<protein>
    <submittedName>
        <fullName evidence="2">CHRD domain-containing protein</fullName>
    </submittedName>
</protein>
<dbReference type="Pfam" id="PF07452">
    <property type="entry name" value="CHRD"/>
    <property type="match status" value="2"/>
</dbReference>
<comment type="caution">
    <text evidence="2">The sequence shown here is derived from an EMBL/GenBank/DDBJ whole genome shotgun (WGS) entry which is preliminary data.</text>
</comment>
<feature type="domain" description="CHRD" evidence="1">
    <location>
        <begin position="157"/>
        <end position="272"/>
    </location>
</feature>
<dbReference type="OrthoDB" id="571052at2"/>
<dbReference type="PROSITE" id="PS51257">
    <property type="entry name" value="PROKAR_LIPOPROTEIN"/>
    <property type="match status" value="1"/>
</dbReference>
<keyword evidence="3" id="KW-1185">Reference proteome</keyword>
<evidence type="ECO:0000313" key="2">
    <source>
        <dbReference type="EMBL" id="RXK60627.1"/>
    </source>
</evidence>
<sequence>MKSIALKSLLVVVSPIILFSCKKEKAPSVTIVKEWNVSLSAKYENPAPAGRNETGTANFKLMSDNSLSYSFSVMGLASGDALTAAHFHVGDAGTNGGVILNFNPTFSGAASSGTVMNIRQTLVDSLKSNANEIYFNVHSTQVASGLVRSQINTKIDFAADIALSGANEVPAVTTTATGTARIRVTSDKKMYSIVTVTNLEAGDALTAAHIHSGAAGVNGGVLIGLASTSADFAIAKVFMLTDAIYNSVKADALYVNAHSTLHASGVVRGQIR</sequence>
<dbReference type="AlphaFoldDB" id="A0A4Q1CJS2"/>
<dbReference type="RefSeq" id="WP_129130588.1">
    <property type="nucleotide sequence ID" value="NZ_SDHW01000002.1"/>
</dbReference>
<name>A0A4Q1CJS2_9BACT</name>
<gene>
    <name evidence="2" type="ORF">ESA94_09190</name>
</gene>
<accession>A0A4Q1CJS2</accession>
<organism evidence="2 3">
    <name type="scientific">Lacibacter luteus</name>
    <dbReference type="NCBI Taxonomy" id="2508719"/>
    <lineage>
        <taxon>Bacteria</taxon>
        <taxon>Pseudomonadati</taxon>
        <taxon>Bacteroidota</taxon>
        <taxon>Chitinophagia</taxon>
        <taxon>Chitinophagales</taxon>
        <taxon>Chitinophagaceae</taxon>
        <taxon>Lacibacter</taxon>
    </lineage>
</organism>
<evidence type="ECO:0000259" key="1">
    <source>
        <dbReference type="SMART" id="SM00754"/>
    </source>
</evidence>
<evidence type="ECO:0000313" key="3">
    <source>
        <dbReference type="Proteomes" id="UP000290204"/>
    </source>
</evidence>
<proteinExistence type="predicted"/>
<reference evidence="2 3" key="1">
    <citation type="submission" date="2019-01" db="EMBL/GenBank/DDBJ databases">
        <title>Lacibacter sp. strain TTM-7.</title>
        <authorList>
            <person name="Chen W.-M."/>
        </authorList>
    </citation>
    <scope>NUCLEOTIDE SEQUENCE [LARGE SCALE GENOMIC DNA]</scope>
    <source>
        <strain evidence="2 3">TTM-7</strain>
    </source>
</reference>
<dbReference type="InterPro" id="IPR010895">
    <property type="entry name" value="CHRD"/>
</dbReference>
<dbReference type="SMART" id="SM00754">
    <property type="entry name" value="CHRD"/>
    <property type="match status" value="2"/>
</dbReference>
<dbReference type="EMBL" id="SDHW01000002">
    <property type="protein sequence ID" value="RXK60627.1"/>
    <property type="molecule type" value="Genomic_DNA"/>
</dbReference>